<dbReference type="AlphaFoldDB" id="A0A812EYU5"/>
<keyword evidence="4" id="KW-0472">Membrane</keyword>
<keyword evidence="4" id="KW-0812">Transmembrane</keyword>
<feature type="domain" description="C2H2-type" evidence="5">
    <location>
        <begin position="74"/>
        <end position="96"/>
    </location>
</feature>
<reference evidence="6" key="1">
    <citation type="submission" date="2021-02" db="EMBL/GenBank/DDBJ databases">
        <authorList>
            <person name="Han P."/>
        </authorList>
    </citation>
    <scope>NUCLEOTIDE SEQUENCE</scope>
    <source>
        <strain evidence="6">Candidatus Nitrosotenuis uzonensis 5A</strain>
    </source>
</reference>
<keyword evidence="4" id="KW-1133">Transmembrane helix</keyword>
<feature type="transmembrane region" description="Helical" evidence="4">
    <location>
        <begin position="211"/>
        <end position="232"/>
    </location>
</feature>
<feature type="transmembrane region" description="Helical" evidence="4">
    <location>
        <begin position="558"/>
        <end position="578"/>
    </location>
</feature>
<feature type="transmembrane region" description="Helical" evidence="4">
    <location>
        <begin position="238"/>
        <end position="266"/>
    </location>
</feature>
<organism evidence="6 7">
    <name type="scientific">Candidatus Nitrosotenuis uzonensis</name>
    <dbReference type="NCBI Taxonomy" id="1407055"/>
    <lineage>
        <taxon>Archaea</taxon>
        <taxon>Nitrososphaerota</taxon>
        <taxon>Candidatus Nitrosotenuis</taxon>
    </lineage>
</organism>
<dbReference type="InterPro" id="IPR001173">
    <property type="entry name" value="Glyco_trans_2-like"/>
</dbReference>
<evidence type="ECO:0000256" key="1">
    <source>
        <dbReference type="ARBA" id="ARBA00022676"/>
    </source>
</evidence>
<dbReference type="CDD" id="cd06423">
    <property type="entry name" value="CESA_like"/>
    <property type="match status" value="1"/>
</dbReference>
<dbReference type="PANTHER" id="PTHR43630:SF1">
    <property type="entry name" value="POLY-BETA-1,6-N-ACETYL-D-GLUCOSAMINE SYNTHASE"/>
    <property type="match status" value="1"/>
</dbReference>
<gene>
    <name evidence="6" type="ORF">NUZ5A_51056</name>
</gene>
<evidence type="ECO:0000256" key="4">
    <source>
        <dbReference type="SAM" id="Phobius"/>
    </source>
</evidence>
<keyword evidence="2 6" id="KW-0808">Transferase</keyword>
<dbReference type="Proteomes" id="UP000655759">
    <property type="component" value="Unassembled WGS sequence"/>
</dbReference>
<evidence type="ECO:0000259" key="5">
    <source>
        <dbReference type="PROSITE" id="PS00028"/>
    </source>
</evidence>
<accession>A0A812EYU5</accession>
<dbReference type="EMBL" id="CAJNAQ010000005">
    <property type="protein sequence ID" value="CAE6500775.1"/>
    <property type="molecule type" value="Genomic_DNA"/>
</dbReference>
<feature type="region of interest" description="Disordered" evidence="3">
    <location>
        <begin position="108"/>
        <end position="148"/>
    </location>
</feature>
<evidence type="ECO:0000256" key="2">
    <source>
        <dbReference type="ARBA" id="ARBA00022679"/>
    </source>
</evidence>
<dbReference type="Gene3D" id="3.90.550.10">
    <property type="entry name" value="Spore Coat Polysaccharide Biosynthesis Protein SpsA, Chain A"/>
    <property type="match status" value="1"/>
</dbReference>
<dbReference type="EC" id="2.4.1.212" evidence="6"/>
<dbReference type="InterPro" id="IPR029044">
    <property type="entry name" value="Nucleotide-diphossugar_trans"/>
</dbReference>
<feature type="transmembrane region" description="Helical" evidence="4">
    <location>
        <begin position="155"/>
        <end position="173"/>
    </location>
</feature>
<dbReference type="SUPFAM" id="SSF53448">
    <property type="entry name" value="Nucleotide-diphospho-sugar transferases"/>
    <property type="match status" value="1"/>
</dbReference>
<feature type="compositionally biased region" description="Polar residues" evidence="3">
    <location>
        <begin position="123"/>
        <end position="136"/>
    </location>
</feature>
<sequence length="629" mass="70919">MDAENILKIVERLQKARIGDVGRLSYIEKTIKSGKNLYNSDIRYVLAKSEQLKTQLSVPKILTNAPKQAPPHRCYVCNDELHLQDRVVRHQNEWIHLTCFDRKLKTTPELQDGNTAPERQAQEKSTLIPEQSQSSKLPIARQQHKRSKEKAKTDPVLILLAIVIFSLLIFTAYSMFSTLSIIAISLAAILVFFQIVSKTSPQVQYKYGRKGASLFSISVMIMPFGLGTIIAYDGYSSGAMSIIQTVFIWGLTLSFWQTMLFVPLAIRSIARESLLQAPTEYPRMSVLIPAYNEEKVIRTTIESLLATDYPDKEIIAIDDGSKDQTFSIMSEYKDKIKVIHKENGGKASALNAGMLYATGSIIVILDADTIIGHSSLKQLAKSFSNENVAAVAGNIKIRNRVNILTWCQALEYLSGIQIMRRGLDYFGAITIVPGALGAFKKDKLEEAGAYHKETLVEDFDATMKVLRSGMIVNGSNMATAYTQGPNTLIDFYKQRKRWYRGNLQVLRRHSDILLNPRFGYLQKFAYPLMAIHMLLIPSASLLVLGFAVYQIILGNYLYIAYTLGLYIILQHLLSAMAVRMDKDDKRLILYSTLMVIGYKQLTDILQLKAVIEEVFKLKAKWTSAKRVQQ</sequence>
<dbReference type="Pfam" id="PF00535">
    <property type="entry name" value="Glycos_transf_2"/>
    <property type="match status" value="1"/>
</dbReference>
<evidence type="ECO:0000313" key="6">
    <source>
        <dbReference type="EMBL" id="CAE6500775.1"/>
    </source>
</evidence>
<dbReference type="PROSITE" id="PS00028">
    <property type="entry name" value="ZINC_FINGER_C2H2_1"/>
    <property type="match status" value="1"/>
</dbReference>
<dbReference type="InterPro" id="IPR013087">
    <property type="entry name" value="Znf_C2H2_type"/>
</dbReference>
<keyword evidence="1 6" id="KW-0328">Glycosyltransferase</keyword>
<name>A0A812EYU5_9ARCH</name>
<feature type="transmembrane region" description="Helical" evidence="4">
    <location>
        <begin position="179"/>
        <end position="199"/>
    </location>
</feature>
<comment type="caution">
    <text evidence="6">The sequence shown here is derived from an EMBL/GenBank/DDBJ whole genome shotgun (WGS) entry which is preliminary data.</text>
</comment>
<evidence type="ECO:0000313" key="7">
    <source>
        <dbReference type="Proteomes" id="UP000655759"/>
    </source>
</evidence>
<evidence type="ECO:0000256" key="3">
    <source>
        <dbReference type="SAM" id="MobiDB-lite"/>
    </source>
</evidence>
<dbReference type="RefSeq" id="WP_205100349.1">
    <property type="nucleotide sequence ID" value="NZ_CAJNAQ010000005.1"/>
</dbReference>
<proteinExistence type="predicted"/>
<dbReference type="PANTHER" id="PTHR43630">
    <property type="entry name" value="POLY-BETA-1,6-N-ACETYL-D-GLUCOSAMINE SYNTHASE"/>
    <property type="match status" value="1"/>
</dbReference>
<protein>
    <submittedName>
        <fullName evidence="6">Putative Hyaluronan synthase</fullName>
        <ecNumber evidence="6">2.4.1.212</ecNumber>
    </submittedName>
</protein>
<dbReference type="GO" id="GO:0050501">
    <property type="term" value="F:hyaluronan synthase activity"/>
    <property type="evidence" value="ECO:0007669"/>
    <property type="project" value="UniProtKB-EC"/>
</dbReference>
<feature type="transmembrane region" description="Helical" evidence="4">
    <location>
        <begin position="524"/>
        <end position="552"/>
    </location>
</feature>